<organism evidence="6 7">
    <name type="scientific">Algimonas arctica</name>
    <dbReference type="NCBI Taxonomy" id="1479486"/>
    <lineage>
        <taxon>Bacteria</taxon>
        <taxon>Pseudomonadati</taxon>
        <taxon>Pseudomonadota</taxon>
        <taxon>Alphaproteobacteria</taxon>
        <taxon>Maricaulales</taxon>
        <taxon>Robiginitomaculaceae</taxon>
        <taxon>Algimonas</taxon>
    </lineage>
</organism>
<dbReference type="GO" id="GO:0005524">
    <property type="term" value="F:ATP binding"/>
    <property type="evidence" value="ECO:0007669"/>
    <property type="project" value="UniProtKB-KW"/>
</dbReference>
<keyword evidence="1" id="KW-0547">Nucleotide-binding</keyword>
<dbReference type="InterPro" id="IPR014015">
    <property type="entry name" value="Helicase_SF3_DNA-vir"/>
</dbReference>
<dbReference type="PANTHER" id="PTHR35372">
    <property type="entry name" value="ATP BINDING PROTEIN-RELATED"/>
    <property type="match status" value="1"/>
</dbReference>
<evidence type="ECO:0000256" key="3">
    <source>
        <dbReference type="ARBA" id="ARBA00022840"/>
    </source>
</evidence>
<dbReference type="InterPro" id="IPR027417">
    <property type="entry name" value="P-loop_NTPase"/>
</dbReference>
<dbReference type="PROSITE" id="PS51206">
    <property type="entry name" value="SF3_HELICASE_1"/>
    <property type="match status" value="1"/>
</dbReference>
<dbReference type="NCBIfam" id="TIGR01613">
    <property type="entry name" value="primase_Cterm"/>
    <property type="match status" value="1"/>
</dbReference>
<keyword evidence="7" id="KW-1185">Reference proteome</keyword>
<dbReference type="InterPro" id="IPR051620">
    <property type="entry name" value="ORF904-like_C"/>
</dbReference>
<dbReference type="EMBL" id="BMZH01000029">
    <property type="protein sequence ID" value="GHB05629.1"/>
    <property type="molecule type" value="Genomic_DNA"/>
</dbReference>
<dbReference type="SUPFAM" id="SSF52540">
    <property type="entry name" value="P-loop containing nucleoside triphosphate hydrolases"/>
    <property type="match status" value="1"/>
</dbReference>
<accession>A0A8J3CUY2</accession>
<evidence type="ECO:0000256" key="4">
    <source>
        <dbReference type="SAM" id="MobiDB-lite"/>
    </source>
</evidence>
<dbReference type="GO" id="GO:0016787">
    <property type="term" value="F:hydrolase activity"/>
    <property type="evidence" value="ECO:0007669"/>
    <property type="project" value="UniProtKB-KW"/>
</dbReference>
<keyword evidence="3" id="KW-0067">ATP-binding</keyword>
<evidence type="ECO:0000259" key="5">
    <source>
        <dbReference type="PROSITE" id="PS51206"/>
    </source>
</evidence>
<gene>
    <name evidence="6" type="ORF">GCM10009069_30060</name>
</gene>
<sequence length="512" mass="57480">MRLEAFMPFNEEIYLPAPNELELAALPLTEFGNTKRLLARYGDVLAYGPGDVWYCWSGKQWVGGERGRDSAMVLAQKTVEAMEDELAVLKKHLKNNDSLTKHEKAFCNVNRLAALEKWIAHSSGLVMLKRMVELSKRQPDQRNHRWDTDLDRINLQNGSLVFHSRDRADGKTGRSCEPAFYKHTPSDYMTKIAEVAYDPDAKAPLWEAHLERCLPDPEDRRFFQRYMGSCLTGRCDEQAFLILQGDGANGKSTTIRVLQDLLGDYGASVDVGAFLKGGGQAPGAATPQLARLEGPRMVVASEPEDGACFNEARLKTFTGGDRVVGRKLYKDLREFVPQLKLIIPCNKLPRIGGRSEATWRRVHVLEWTTSIPKEARDPRMKERLARESAGVLNWMIQGLIDYTEQGLAPPQNVRDAKSRYKGTASPVARWVEERLQTGLAEENMIFLKDLHENHEAWCARQTLSPLKIRAFGQALTKRGIPAERSGGDAVRKGVALKHPNGPNGPKGRKEPR</sequence>
<evidence type="ECO:0000313" key="7">
    <source>
        <dbReference type="Proteomes" id="UP000634004"/>
    </source>
</evidence>
<dbReference type="InterPro" id="IPR014818">
    <property type="entry name" value="Phage/plasmid_primase_P4_C"/>
</dbReference>
<dbReference type="Proteomes" id="UP000634004">
    <property type="component" value="Unassembled WGS sequence"/>
</dbReference>
<reference evidence="6" key="2">
    <citation type="submission" date="2020-09" db="EMBL/GenBank/DDBJ databases">
        <authorList>
            <person name="Sun Q."/>
            <person name="Kim S."/>
        </authorList>
    </citation>
    <scope>NUCLEOTIDE SEQUENCE</scope>
    <source>
        <strain evidence="6">KCTC 32513</strain>
    </source>
</reference>
<reference evidence="6" key="1">
    <citation type="journal article" date="2014" name="Int. J. Syst. Evol. Microbiol.">
        <title>Complete genome sequence of Corynebacterium casei LMG S-19264T (=DSM 44701T), isolated from a smear-ripened cheese.</title>
        <authorList>
            <consortium name="US DOE Joint Genome Institute (JGI-PGF)"/>
            <person name="Walter F."/>
            <person name="Albersmeier A."/>
            <person name="Kalinowski J."/>
            <person name="Ruckert C."/>
        </authorList>
    </citation>
    <scope>NUCLEOTIDE SEQUENCE</scope>
    <source>
        <strain evidence="6">KCTC 32513</strain>
    </source>
</reference>
<feature type="region of interest" description="Disordered" evidence="4">
    <location>
        <begin position="479"/>
        <end position="512"/>
    </location>
</feature>
<keyword evidence="2" id="KW-0378">Hydrolase</keyword>
<dbReference type="Gene3D" id="3.40.50.300">
    <property type="entry name" value="P-loop containing nucleotide triphosphate hydrolases"/>
    <property type="match status" value="1"/>
</dbReference>
<proteinExistence type="predicted"/>
<dbReference type="PANTHER" id="PTHR35372:SF2">
    <property type="entry name" value="SF3 HELICASE DOMAIN-CONTAINING PROTEIN"/>
    <property type="match status" value="1"/>
</dbReference>
<comment type="caution">
    <text evidence="6">The sequence shown here is derived from an EMBL/GenBank/DDBJ whole genome shotgun (WGS) entry which is preliminary data.</text>
</comment>
<dbReference type="SMART" id="SM00885">
    <property type="entry name" value="D5_N"/>
    <property type="match status" value="1"/>
</dbReference>
<name>A0A8J3CUY2_9PROT</name>
<evidence type="ECO:0000256" key="1">
    <source>
        <dbReference type="ARBA" id="ARBA00022741"/>
    </source>
</evidence>
<evidence type="ECO:0000256" key="2">
    <source>
        <dbReference type="ARBA" id="ARBA00022801"/>
    </source>
</evidence>
<feature type="domain" description="SF3 helicase" evidence="5">
    <location>
        <begin position="218"/>
        <end position="380"/>
    </location>
</feature>
<protein>
    <recommendedName>
        <fullName evidence="5">SF3 helicase domain-containing protein</fullName>
    </recommendedName>
</protein>
<evidence type="ECO:0000313" key="6">
    <source>
        <dbReference type="EMBL" id="GHB05629.1"/>
    </source>
</evidence>
<dbReference type="AlphaFoldDB" id="A0A8J3CUY2"/>
<dbReference type="Pfam" id="PF08706">
    <property type="entry name" value="D5_N"/>
    <property type="match status" value="1"/>
</dbReference>
<dbReference type="InterPro" id="IPR006500">
    <property type="entry name" value="Helicase_put_C_phage/plasmid"/>
</dbReference>